<evidence type="ECO:0000256" key="6">
    <source>
        <dbReference type="ARBA" id="ARBA00022884"/>
    </source>
</evidence>
<comment type="similarity">
    <text evidence="1 10">Belongs to the eukaryotic ribosomal protein eL24 family.</text>
</comment>
<evidence type="ECO:0000259" key="11">
    <source>
        <dbReference type="SMART" id="SM00746"/>
    </source>
</evidence>
<evidence type="ECO:0000256" key="7">
    <source>
        <dbReference type="ARBA" id="ARBA00022980"/>
    </source>
</evidence>
<dbReference type="GO" id="GO:0008270">
    <property type="term" value="F:zinc ion binding"/>
    <property type="evidence" value="ECO:0007669"/>
    <property type="project" value="UniProtKB-UniRule"/>
</dbReference>
<dbReference type="NCBIfam" id="NF034186">
    <property type="entry name" value="PRK14891.1-1"/>
    <property type="match status" value="1"/>
</dbReference>
<dbReference type="GO" id="GO:0006412">
    <property type="term" value="P:translation"/>
    <property type="evidence" value="ECO:0007669"/>
    <property type="project" value="UniProtKB-UniRule"/>
</dbReference>
<dbReference type="HAMAP" id="MF_00773">
    <property type="entry name" value="Ribosomal_eL24"/>
    <property type="match status" value="1"/>
</dbReference>
<dbReference type="GO" id="GO:0019843">
    <property type="term" value="F:rRNA binding"/>
    <property type="evidence" value="ECO:0007669"/>
    <property type="project" value="UniProtKB-UniRule"/>
</dbReference>
<evidence type="ECO:0000256" key="1">
    <source>
        <dbReference type="ARBA" id="ARBA00005647"/>
    </source>
</evidence>
<comment type="subunit">
    <text evidence="9 10">Part of the 50S ribosomal subunit. Forms a cluster with proteins L3 and L14.</text>
</comment>
<feature type="domain" description="TRASH" evidence="11">
    <location>
        <begin position="7"/>
        <end position="45"/>
    </location>
</feature>
<evidence type="ECO:0000256" key="4">
    <source>
        <dbReference type="ARBA" id="ARBA00022771"/>
    </source>
</evidence>
<evidence type="ECO:0000256" key="8">
    <source>
        <dbReference type="ARBA" id="ARBA00023274"/>
    </source>
</evidence>
<dbReference type="PROSITE" id="PS01073">
    <property type="entry name" value="RIBOSOMAL_L24E"/>
    <property type="match status" value="1"/>
</dbReference>
<evidence type="ECO:0000256" key="3">
    <source>
        <dbReference type="ARBA" id="ARBA00022730"/>
    </source>
</evidence>
<accession>A0A832TDK1</accession>
<comment type="caution">
    <text evidence="12">The sequence shown here is derived from an EMBL/GenBank/DDBJ whole genome shotgun (WGS) entry which is preliminary data.</text>
</comment>
<evidence type="ECO:0000256" key="10">
    <source>
        <dbReference type="HAMAP-Rule" id="MF_00773"/>
    </source>
</evidence>
<dbReference type="SMART" id="SM00746">
    <property type="entry name" value="TRASH"/>
    <property type="match status" value="1"/>
</dbReference>
<dbReference type="PANTHER" id="PTHR10792:SF1">
    <property type="entry name" value="RIBOSOMAL PROTEIN L24"/>
    <property type="match status" value="1"/>
</dbReference>
<dbReference type="PANTHER" id="PTHR10792">
    <property type="entry name" value="60S RIBOSOMAL PROTEIN L24"/>
    <property type="match status" value="1"/>
</dbReference>
<dbReference type="InterPro" id="IPR038630">
    <property type="entry name" value="L24e/L24_sf"/>
</dbReference>
<keyword evidence="3 10" id="KW-0699">rRNA-binding</keyword>
<dbReference type="FunFam" id="2.30.170.20:FF:000001">
    <property type="entry name" value="probable ribosome biogenesis protein RLP24"/>
    <property type="match status" value="1"/>
</dbReference>
<dbReference type="GeneID" id="1478039"/>
<feature type="binding site" evidence="10">
    <location>
        <position position="33"/>
    </location>
    <ligand>
        <name>Zn(2+)</name>
        <dbReference type="ChEBI" id="CHEBI:29105"/>
    </ligand>
</feature>
<dbReference type="InterPro" id="IPR056366">
    <property type="entry name" value="Ribosomal_eL24"/>
</dbReference>
<reference evidence="12" key="1">
    <citation type="journal article" date="2020" name="bioRxiv">
        <title>A rank-normalized archaeal taxonomy based on genome phylogeny resolves widespread incomplete and uneven classifications.</title>
        <authorList>
            <person name="Rinke C."/>
            <person name="Chuvochina M."/>
            <person name="Mussig A.J."/>
            <person name="Chaumeil P.-A."/>
            <person name="Waite D.W."/>
            <person name="Whitman W.B."/>
            <person name="Parks D.H."/>
            <person name="Hugenholtz P."/>
        </authorList>
    </citation>
    <scope>NUCLEOTIDE SEQUENCE</scope>
    <source>
        <strain evidence="12">UBA8853</strain>
    </source>
</reference>
<dbReference type="EMBL" id="DUJS01000004">
    <property type="protein sequence ID" value="HII70913.1"/>
    <property type="molecule type" value="Genomic_DNA"/>
</dbReference>
<feature type="binding site" evidence="10">
    <location>
        <position position="10"/>
    </location>
    <ligand>
        <name>Zn(2+)</name>
        <dbReference type="ChEBI" id="CHEBI:29105"/>
    </ligand>
</feature>
<dbReference type="InterPro" id="IPR023442">
    <property type="entry name" value="Ribosomal_eL24_CS"/>
</dbReference>
<feature type="binding site" evidence="10">
    <location>
        <position position="7"/>
    </location>
    <ligand>
        <name>Zn(2+)</name>
        <dbReference type="ChEBI" id="CHEBI:29105"/>
    </ligand>
</feature>
<keyword evidence="6 10" id="KW-0694">RNA-binding</keyword>
<dbReference type="InterPro" id="IPR011017">
    <property type="entry name" value="TRASH_dom"/>
</dbReference>
<organism evidence="12 13">
    <name type="scientific">Methanopyrus kandleri</name>
    <dbReference type="NCBI Taxonomy" id="2320"/>
    <lineage>
        <taxon>Archaea</taxon>
        <taxon>Methanobacteriati</taxon>
        <taxon>Methanobacteriota</taxon>
        <taxon>Methanomada group</taxon>
        <taxon>Methanopyri</taxon>
        <taxon>Methanopyrales</taxon>
        <taxon>Methanopyraceae</taxon>
        <taxon>Methanopyrus</taxon>
    </lineage>
</organism>
<evidence type="ECO:0000313" key="13">
    <source>
        <dbReference type="Proteomes" id="UP000619545"/>
    </source>
</evidence>
<dbReference type="CDD" id="cd00472">
    <property type="entry name" value="Ribosomal_L24e_L24"/>
    <property type="match status" value="1"/>
</dbReference>
<keyword evidence="2 10" id="KW-0479">Metal-binding</keyword>
<feature type="binding site" evidence="10">
    <location>
        <position position="37"/>
    </location>
    <ligand>
        <name>Zn(2+)</name>
        <dbReference type="ChEBI" id="CHEBI:29105"/>
    </ligand>
</feature>
<dbReference type="SUPFAM" id="SSF57716">
    <property type="entry name" value="Glucocorticoid receptor-like (DNA-binding domain)"/>
    <property type="match status" value="1"/>
</dbReference>
<dbReference type="Gene3D" id="2.30.170.20">
    <property type="entry name" value="Ribosomal protein L24e"/>
    <property type="match status" value="1"/>
</dbReference>
<sequence length="68" mass="8063">MPDVRRCDFCGRIIEPGTGKMFVKNDGTILWFCSSKCERNMLKLGRDPKKVRWTEKHREFMAEQRGEL</sequence>
<dbReference type="Proteomes" id="UP000619545">
    <property type="component" value="Unassembled WGS sequence"/>
</dbReference>
<feature type="zinc finger region" description="C4-type" evidence="10">
    <location>
        <begin position="7"/>
        <end position="37"/>
    </location>
</feature>
<evidence type="ECO:0000313" key="12">
    <source>
        <dbReference type="EMBL" id="HII70913.1"/>
    </source>
</evidence>
<keyword evidence="8 10" id="KW-0687">Ribonucleoprotein</keyword>
<dbReference type="SMR" id="A0A832TDK1"/>
<proteinExistence type="inferred from homology"/>
<dbReference type="InterPro" id="IPR000988">
    <property type="entry name" value="Ribosomal_eL24-rel_N"/>
</dbReference>
<evidence type="ECO:0000256" key="5">
    <source>
        <dbReference type="ARBA" id="ARBA00022833"/>
    </source>
</evidence>
<keyword evidence="7 10" id="KW-0689">Ribosomal protein</keyword>
<dbReference type="InterPro" id="IPR055345">
    <property type="entry name" value="Ribosomal_eL24-rel_arc"/>
</dbReference>
<protein>
    <recommendedName>
        <fullName evidence="10">Large ribosomal subunit protein eL24</fullName>
    </recommendedName>
</protein>
<comment type="function">
    <text evidence="10">Binds to the 23S rRNA.</text>
</comment>
<evidence type="ECO:0000256" key="9">
    <source>
        <dbReference type="ARBA" id="ARBA00062681"/>
    </source>
</evidence>
<gene>
    <name evidence="10" type="primary">rpl24e</name>
    <name evidence="12" type="ORF">HA336_06765</name>
</gene>
<keyword evidence="4 10" id="KW-0863">Zinc-finger</keyword>
<evidence type="ECO:0000256" key="2">
    <source>
        <dbReference type="ARBA" id="ARBA00022723"/>
    </source>
</evidence>
<dbReference type="RefSeq" id="WP_011019812.1">
    <property type="nucleotide sequence ID" value="NZ_DUJS01000004.1"/>
</dbReference>
<dbReference type="GO" id="GO:0003735">
    <property type="term" value="F:structural constituent of ribosome"/>
    <property type="evidence" value="ECO:0007669"/>
    <property type="project" value="InterPro"/>
</dbReference>
<dbReference type="GO" id="GO:1990904">
    <property type="term" value="C:ribonucleoprotein complex"/>
    <property type="evidence" value="ECO:0007669"/>
    <property type="project" value="UniProtKB-KW"/>
</dbReference>
<dbReference type="GO" id="GO:0005840">
    <property type="term" value="C:ribosome"/>
    <property type="evidence" value="ECO:0007669"/>
    <property type="project" value="UniProtKB-KW"/>
</dbReference>
<keyword evidence="5 10" id="KW-0862">Zinc</keyword>
<dbReference type="Pfam" id="PF01246">
    <property type="entry name" value="Ribosomal_L24e"/>
    <property type="match status" value="1"/>
</dbReference>
<dbReference type="AlphaFoldDB" id="A0A832TDK1"/>
<dbReference type="OMA" id="GTGKMYV"/>
<name>A0A832TDK1_9EURY</name>
<comment type="cofactor">
    <cofactor evidence="10">
        <name>Zn(2+)</name>
        <dbReference type="ChEBI" id="CHEBI:29105"/>
    </cofactor>
    <text evidence="10">Binds 1 zinc ion per subunit.</text>
</comment>